<keyword evidence="1" id="KW-0812">Transmembrane</keyword>
<keyword evidence="3" id="KW-1185">Reference proteome</keyword>
<keyword evidence="1" id="KW-1133">Transmembrane helix</keyword>
<evidence type="ECO:0000256" key="1">
    <source>
        <dbReference type="SAM" id="Phobius"/>
    </source>
</evidence>
<dbReference type="RefSeq" id="WP_337695656.1">
    <property type="nucleotide sequence ID" value="NZ_JBBEGN010000006.1"/>
</dbReference>
<feature type="transmembrane region" description="Helical" evidence="1">
    <location>
        <begin position="24"/>
        <end position="47"/>
    </location>
</feature>
<evidence type="ECO:0000313" key="2">
    <source>
        <dbReference type="EMBL" id="MEJ2869077.1"/>
    </source>
</evidence>
<feature type="transmembrane region" description="Helical" evidence="1">
    <location>
        <begin position="171"/>
        <end position="194"/>
    </location>
</feature>
<dbReference type="Pfam" id="PF10067">
    <property type="entry name" value="DUF2306"/>
    <property type="match status" value="1"/>
</dbReference>
<comment type="caution">
    <text evidence="2">The sequence shown here is derived from an EMBL/GenBank/DDBJ whole genome shotgun (WGS) entry which is preliminary data.</text>
</comment>
<evidence type="ECO:0000313" key="3">
    <source>
        <dbReference type="Proteomes" id="UP001385809"/>
    </source>
</evidence>
<dbReference type="EMBL" id="JBBEGN010000006">
    <property type="protein sequence ID" value="MEJ2869077.1"/>
    <property type="molecule type" value="Genomic_DNA"/>
</dbReference>
<dbReference type="InterPro" id="IPR018750">
    <property type="entry name" value="DUF2306_membrane"/>
</dbReference>
<keyword evidence="1" id="KW-0472">Membrane</keyword>
<dbReference type="Proteomes" id="UP001385809">
    <property type="component" value="Unassembled WGS sequence"/>
</dbReference>
<proteinExistence type="predicted"/>
<organism evidence="2 3">
    <name type="scientific">Actinomycetospora aurantiaca</name>
    <dbReference type="NCBI Taxonomy" id="3129233"/>
    <lineage>
        <taxon>Bacteria</taxon>
        <taxon>Bacillati</taxon>
        <taxon>Actinomycetota</taxon>
        <taxon>Actinomycetes</taxon>
        <taxon>Pseudonocardiales</taxon>
        <taxon>Pseudonocardiaceae</taxon>
        <taxon>Actinomycetospora</taxon>
    </lineage>
</organism>
<feature type="transmembrane region" description="Helical" evidence="1">
    <location>
        <begin position="103"/>
        <end position="124"/>
    </location>
</feature>
<feature type="transmembrane region" description="Helical" evidence="1">
    <location>
        <begin position="200"/>
        <end position="219"/>
    </location>
</feature>
<gene>
    <name evidence="2" type="ORF">WCD74_14985</name>
</gene>
<name>A0ABU8MR55_9PSEU</name>
<feature type="transmembrane region" description="Helical" evidence="1">
    <location>
        <begin position="130"/>
        <end position="150"/>
    </location>
</feature>
<protein>
    <submittedName>
        <fullName evidence="2">DUF2306 domain-containing protein</fullName>
    </submittedName>
</protein>
<accession>A0ABU8MR55</accession>
<reference evidence="2 3" key="1">
    <citation type="submission" date="2024-03" db="EMBL/GenBank/DDBJ databases">
        <title>Actinomycetospora sp. OC33-EN08, a novel actinomycete isolated from wild orchid (Aerides multiflora).</title>
        <authorList>
            <person name="Suriyachadkun C."/>
        </authorList>
    </citation>
    <scope>NUCLEOTIDE SEQUENCE [LARGE SCALE GENOMIC DNA]</scope>
    <source>
        <strain evidence="2 3">OC33-EN08</strain>
    </source>
</reference>
<sequence length="238" mass="26246">MTTTLSPPPAPSHRREARRDPRRVTIGLVVFAVVCVAFLAFSLPPYLSVDPAQSRVVPRADYPLHYPLLWAHIVFGTVALLTACLQIWPWLRRTHPRVHRWSGRIYLVLGVPPGSIVVLGVAPVSTTGPISAVGNTMLALLWFGTAVAGWRAVRERRFADHRAWMIRSVALTFSIVVNRAWIGLYLGLFAAAGLTLDQPTIMAAAGASVWSSWIVNLLVAEWFPLRRRHAPQTSAHAG</sequence>
<feature type="transmembrane region" description="Helical" evidence="1">
    <location>
        <begin position="67"/>
        <end position="91"/>
    </location>
</feature>